<dbReference type="InterPro" id="IPR022953">
    <property type="entry name" value="ATP_PFK"/>
</dbReference>
<proteinExistence type="inferred from homology"/>
<evidence type="ECO:0000259" key="11">
    <source>
        <dbReference type="Pfam" id="PF00365"/>
    </source>
</evidence>
<dbReference type="InParanoid" id="A0A0G4EMQ6"/>
<sequence>MPQVTKMHGTDMTVARERSTTDETMEFHRSDTPTRLGIRRRKGAAHGHSPMLKDQFSPMQKARQKWQPVLPTVLRSPVCSFEDNTKAALASEGDAEQLAKLFPKTWGQKFVKLRACEDERAWQEHQPIRLGLVLSGGQAPGGHNVISGIYDYAKQCNPNSQVFGFLGGPHGVFSHKYIEINDALMDKFRNQGGFDMICSGRHKIETAEQKQSSLQICKKLDLHGLVVIGGDDSNTNAAVLAEFFKAQDCETKVIGVPKTIDGDLRNQYVEASFGFDTAVKTYSEFIGNLCTDVATSKQHYHFVRLMGRSASHIALECAMQTRANLVFIGEEVEEKDMSLEDIVSDIVTMIVRREDQGKGYGVVLLPEGLIEFIPEVGTLISEINNILTQGDFDSGKLSPQSMKVFLSAPQTIRNELLLDRDPHGNVQVAKIATERLLIMMVAEELEKLGKGKYFLPISHYFGYEGRCAMPSNFDANYCYALGHCAAALVDNGKTGYMAVVRKLDRPSPDWEAAGCPLTIMMNMELRKGKQVPVIKKYLVELDKPLFKMFAEVREEWKYRDCYRAPGPVQFEGPGANLTNYTVTPPTKEDLLPETPFNYQNLSTRYGFVKCDTYLSTLQKTRIKAKVDVAPILMHPKARAVQANRIVPADQQAHKYVTRQYPLQCAQSRLQMYNIQVDLRAPETRALRVGVVLCDRQSPGVQNVVAGLFERLQIVRGKLIGFHGAAGLLNQRYIEITKEDLQLYINQGGLELLGRTEREEVQLRTQEGLEKIEKTCTDLRLDGLVMCGGTYTLTDVAVVSEYLLQKEIHTCVIGVPATQNNNVRHAMVEACIGFDTASKCYASLIGNLLTDAASATKYWYFVRLMGRDPSHMVMEAGLQTHPNCTVISEEYAANDETLDDVVQDIADIVCARAEQGKNFGTVLVPEGLISHLPATRQLVAELNKITIGLDRTAYAQVISELVELQPGEQEYSSKLTPWSYALLKSLPEFFRRQLVQPREGGRTQLSAVATEELLSQLVSVELKKRKHLGQYKGSFSPVCHYFGYQGRSAMPSPFDCALGMSHGYLASICIESSLTGYVTTVRGLCGPSQTWRMATLPVTAMLKVLPERETQAYGRQVPMVPSAEVELNGRPFKALRSATEYWENEDRFCNPGPIQFQGEGERYYTRYLFEEQHEYLEMLGSVEKITNYIQNVCSFGVDETTLRTAVLTLNSLREIIIVQQKGDGDQELLS</sequence>
<gene>
    <name evidence="12" type="ORF">Vbra_2820</name>
</gene>
<feature type="active site" description="Proton acceptor" evidence="10">
    <location>
        <position position="261"/>
    </location>
</feature>
<feature type="site" description="Important for catalytic activity and substrate specificity; stabilizes the transition state when the phosphoryl donor is PPi; prevents ATP from binding by mimicking the alpha-phosphate group of ATP" evidence="10">
    <location>
        <position position="232"/>
    </location>
</feature>
<name>A0A0G4EMQ6_VITBC</name>
<evidence type="ECO:0000256" key="10">
    <source>
        <dbReference type="HAMAP-Rule" id="MF_03185"/>
    </source>
</evidence>
<feature type="domain" description="Phosphofructokinase" evidence="11">
    <location>
        <begin position="130"/>
        <end position="374"/>
    </location>
</feature>
<dbReference type="EC" id="2.7.1.90" evidence="10"/>
<comment type="pathway">
    <text evidence="10">Carbohydrate degradation; glycolysis; D-glyceraldehyde 3-phosphate and glycerone phosphate from D-glucose: step 3/4.</text>
</comment>
<dbReference type="GO" id="GO:0005524">
    <property type="term" value="F:ATP binding"/>
    <property type="evidence" value="ECO:0007669"/>
    <property type="project" value="InterPro"/>
</dbReference>
<feature type="domain" description="Phosphofructokinase" evidence="11">
    <location>
        <begin position="687"/>
        <end position="943"/>
    </location>
</feature>
<evidence type="ECO:0000313" key="12">
    <source>
        <dbReference type="EMBL" id="CEL99112.1"/>
    </source>
</evidence>
<dbReference type="GO" id="GO:0009749">
    <property type="term" value="P:response to glucose"/>
    <property type="evidence" value="ECO:0007669"/>
    <property type="project" value="TreeGrafter"/>
</dbReference>
<dbReference type="UniPathway" id="UPA00109">
    <property type="reaction ID" value="UER00182"/>
</dbReference>
<dbReference type="PANTHER" id="PTHR43650:SF1">
    <property type="entry name" value="PYROPHOSPHATE--FRUCTOSE 6-PHOSPHATE 1-PHOSPHOTRANSFERASE SUBUNIT BETA 2"/>
    <property type="match status" value="1"/>
</dbReference>
<keyword evidence="7 10" id="KW-0460">Magnesium</keyword>
<dbReference type="PRINTS" id="PR00476">
    <property type="entry name" value="PHFRCTKINASE"/>
</dbReference>
<feature type="binding site" evidence="10">
    <location>
        <begin position="463"/>
        <end position="466"/>
    </location>
    <ligand>
        <name>substrate</name>
    </ligand>
</feature>
<organism evidence="12 13">
    <name type="scientific">Vitrella brassicaformis (strain CCMP3155)</name>
    <dbReference type="NCBI Taxonomy" id="1169540"/>
    <lineage>
        <taxon>Eukaryota</taxon>
        <taxon>Sar</taxon>
        <taxon>Alveolata</taxon>
        <taxon>Colpodellida</taxon>
        <taxon>Vitrellaceae</taxon>
        <taxon>Vitrella</taxon>
    </lineage>
</organism>
<keyword evidence="13" id="KW-1185">Reference proteome</keyword>
<evidence type="ECO:0000256" key="5">
    <source>
        <dbReference type="ARBA" id="ARBA00022723"/>
    </source>
</evidence>
<evidence type="ECO:0000256" key="3">
    <source>
        <dbReference type="ARBA" id="ARBA00022490"/>
    </source>
</evidence>
<accession>A0A0G4EMQ6</accession>
<dbReference type="SUPFAM" id="SSF53784">
    <property type="entry name" value="Phosphofructokinase"/>
    <property type="match status" value="2"/>
</dbReference>
<comment type="subcellular location">
    <subcellularLocation>
        <location evidence="10">Cytoplasm</location>
    </subcellularLocation>
</comment>
<dbReference type="Gene3D" id="3.40.50.450">
    <property type="match status" value="2"/>
</dbReference>
<dbReference type="OrthoDB" id="537915at2759"/>
<evidence type="ECO:0000256" key="9">
    <source>
        <dbReference type="ARBA" id="ARBA00048072"/>
    </source>
</evidence>
<dbReference type="GO" id="GO:0046872">
    <property type="term" value="F:metal ion binding"/>
    <property type="evidence" value="ECO:0007669"/>
    <property type="project" value="UniProtKB-KW"/>
</dbReference>
<dbReference type="Proteomes" id="UP000041254">
    <property type="component" value="Unassembled WGS sequence"/>
</dbReference>
<comment type="function">
    <text evidence="2 10">Catalyzes the phosphorylation of D-fructose 6-phosphate, the first committing step of glycolysis. Uses inorganic phosphate (PPi) as phosphoryl donor instead of ATP like common ATP-dependent phosphofructokinases (ATP-PFKs), which renders the reaction reversible, and can thus function both in glycolysis and gluconeogenesis. Consistently, PPi-PFK can replace the enzymes of both the forward (ATP-PFK) and reverse (fructose-bisphosphatase (FBPase)) reactions.</text>
</comment>
<dbReference type="Gene3D" id="1.10.10.480">
    <property type="entry name" value="Phosphofructokinase, domain 3"/>
    <property type="match status" value="2"/>
</dbReference>
<feature type="binding site" evidence="10">
    <location>
        <position position="137"/>
    </location>
    <ligand>
        <name>diphosphate</name>
        <dbReference type="ChEBI" id="CHEBI:33019"/>
    </ligand>
</feature>
<dbReference type="EMBL" id="CDMY01000275">
    <property type="protein sequence ID" value="CEL99112.1"/>
    <property type="molecule type" value="Genomic_DNA"/>
</dbReference>
<comment type="similarity">
    <text evidence="10">Belongs to the phosphofructokinase type A (PFKA) family. PPi-dependent PFK group II subfamily. Clade 'Long' sub-subfamily.</text>
</comment>
<dbReference type="GO" id="GO:0005829">
    <property type="term" value="C:cytosol"/>
    <property type="evidence" value="ECO:0007669"/>
    <property type="project" value="TreeGrafter"/>
</dbReference>
<dbReference type="OMA" id="MICSGRH"/>
<dbReference type="GO" id="GO:0047334">
    <property type="term" value="F:diphosphate-fructose-6-phosphate 1-phosphotransferase activity"/>
    <property type="evidence" value="ECO:0007669"/>
    <property type="project" value="UniProtKB-EC"/>
</dbReference>
<comment type="cofactor">
    <cofactor evidence="1 10">
        <name>Mg(2+)</name>
        <dbReference type="ChEBI" id="CHEBI:18420"/>
    </cofactor>
</comment>
<feature type="binding site" evidence="10">
    <location>
        <position position="231"/>
    </location>
    <ligand>
        <name>Mg(2+)</name>
        <dbReference type="ChEBI" id="CHEBI:18420"/>
        <note>catalytic</note>
    </ligand>
</feature>
<dbReference type="InterPro" id="IPR000023">
    <property type="entry name" value="Phosphofructokinase_dom"/>
</dbReference>
<reference evidence="12 13" key="1">
    <citation type="submission" date="2014-11" db="EMBL/GenBank/DDBJ databases">
        <authorList>
            <person name="Zhu J."/>
            <person name="Qi W."/>
            <person name="Song R."/>
        </authorList>
    </citation>
    <scope>NUCLEOTIDE SEQUENCE [LARGE SCALE GENOMIC DNA]</scope>
</reference>
<feature type="binding site" evidence="10">
    <location>
        <position position="367"/>
    </location>
    <ligand>
        <name>substrate</name>
    </ligand>
</feature>
<dbReference type="NCBIfam" id="NF005482">
    <property type="entry name" value="PRK07085.1"/>
    <property type="match status" value="1"/>
</dbReference>
<feature type="binding site" evidence="10">
    <location>
        <begin position="306"/>
        <end position="308"/>
    </location>
    <ligand>
        <name>substrate</name>
    </ligand>
</feature>
<evidence type="ECO:0000313" key="13">
    <source>
        <dbReference type="Proteomes" id="UP000041254"/>
    </source>
</evidence>
<dbReference type="Gene3D" id="3.40.50.460">
    <property type="entry name" value="Phosphofructokinase domain"/>
    <property type="match status" value="2"/>
</dbReference>
<keyword evidence="8 10" id="KW-0324">Glycolysis</keyword>
<dbReference type="GO" id="GO:0006002">
    <property type="term" value="P:fructose 6-phosphate metabolic process"/>
    <property type="evidence" value="ECO:0007669"/>
    <property type="project" value="InterPro"/>
</dbReference>
<comment type="activity regulation">
    <text evidence="10">Non-allosteric.</text>
</comment>
<dbReference type="InterPro" id="IPR035966">
    <property type="entry name" value="PKF_sf"/>
</dbReference>
<feature type="binding site" evidence="10">
    <location>
        <begin position="259"/>
        <end position="261"/>
    </location>
    <ligand>
        <name>substrate</name>
    </ligand>
</feature>
<keyword evidence="6 10" id="KW-0418">Kinase</keyword>
<comment type="caution">
    <text evidence="10">Lacks conserved residue(s) required for the propagation of feature annotation.</text>
</comment>
<dbReference type="AlphaFoldDB" id="A0A0G4EMQ6"/>
<dbReference type="Pfam" id="PF00365">
    <property type="entry name" value="PFK"/>
    <property type="match status" value="2"/>
</dbReference>
<dbReference type="GO" id="GO:0003872">
    <property type="term" value="F:6-phosphofructokinase activity"/>
    <property type="evidence" value="ECO:0007669"/>
    <property type="project" value="UniProtKB-UniRule"/>
</dbReference>
<dbReference type="HAMAP" id="MF_01980">
    <property type="entry name" value="Phosphofructokinase_II_Long"/>
    <property type="match status" value="1"/>
</dbReference>
<evidence type="ECO:0000256" key="1">
    <source>
        <dbReference type="ARBA" id="ARBA00001946"/>
    </source>
</evidence>
<evidence type="ECO:0000256" key="7">
    <source>
        <dbReference type="ARBA" id="ARBA00022842"/>
    </source>
</evidence>
<feature type="site" description="Important for catalytic activity; stabilizes the transition state when the phosphoryl donor is PPi" evidence="10">
    <location>
        <position position="258"/>
    </location>
</feature>
<dbReference type="InterPro" id="IPR011183">
    <property type="entry name" value="PfpB_PPi_PFK"/>
</dbReference>
<dbReference type="VEuPathDB" id="CryptoDB:Vbra_2820"/>
<comment type="catalytic activity">
    <reaction evidence="9 10">
        <text>beta-D-fructose 6-phosphate + diphosphate = beta-D-fructose 1,6-bisphosphate + phosphate + H(+)</text>
        <dbReference type="Rhea" id="RHEA:13613"/>
        <dbReference type="ChEBI" id="CHEBI:15378"/>
        <dbReference type="ChEBI" id="CHEBI:32966"/>
        <dbReference type="ChEBI" id="CHEBI:33019"/>
        <dbReference type="ChEBI" id="CHEBI:43474"/>
        <dbReference type="ChEBI" id="CHEBI:57634"/>
        <dbReference type="EC" id="2.7.1.90"/>
    </reaction>
</comment>
<dbReference type="PhylomeDB" id="A0A0G4EMQ6"/>
<evidence type="ECO:0000256" key="2">
    <source>
        <dbReference type="ARBA" id="ARBA00003138"/>
    </source>
</evidence>
<keyword evidence="5 10" id="KW-0479">Metal-binding</keyword>
<evidence type="ECO:0000256" key="8">
    <source>
        <dbReference type="ARBA" id="ARBA00023152"/>
    </source>
</evidence>
<dbReference type="STRING" id="1169540.A0A0G4EMQ6"/>
<evidence type="ECO:0000256" key="4">
    <source>
        <dbReference type="ARBA" id="ARBA00022679"/>
    </source>
</evidence>
<keyword evidence="4 10" id="KW-0808">Transferase</keyword>
<dbReference type="NCBIfam" id="TIGR02477">
    <property type="entry name" value="PFKA_PPi"/>
    <property type="match status" value="1"/>
</dbReference>
<keyword evidence="3 10" id="KW-0963">Cytoplasm</keyword>
<comment type="subunit">
    <text evidence="10">Homodimer or monomer.</text>
</comment>
<dbReference type="PANTHER" id="PTHR43650">
    <property type="entry name" value="PYROPHOSPHATE--FRUCTOSE 6-PHOSPHATE 1-PHOSPHOTRANSFERASE"/>
    <property type="match status" value="1"/>
</dbReference>
<protein>
    <recommendedName>
        <fullName evidence="10">Pyrophosphate--fructose 6-phosphate 1-phosphotransferase</fullName>
        <ecNumber evidence="10">2.7.1.90</ecNumber>
    </recommendedName>
    <alternativeName>
        <fullName evidence="10">6-phosphofructokinase, pyrophosphate dependent</fullName>
    </alternativeName>
    <alternativeName>
        <fullName evidence="10">PPi-dependent phosphofructokinase</fullName>
        <shortName evidence="10">PPi-PFK</shortName>
    </alternativeName>
    <alternativeName>
        <fullName evidence="10">Pyrophosphate-dependent 6-phosphofructose-1-kinase</fullName>
    </alternativeName>
</protein>
<evidence type="ECO:0000256" key="6">
    <source>
        <dbReference type="ARBA" id="ARBA00022777"/>
    </source>
</evidence>